<comment type="cofactor">
    <cofactor evidence="1">
        <name>Zn(2+)</name>
        <dbReference type="ChEBI" id="CHEBI:29105"/>
    </cofactor>
</comment>
<accession>A0A8B7NDI0</accession>
<dbReference type="SMART" id="SM00631">
    <property type="entry name" value="Zn_pept"/>
    <property type="match status" value="1"/>
</dbReference>
<evidence type="ECO:0000256" key="3">
    <source>
        <dbReference type="ARBA" id="ARBA00022645"/>
    </source>
</evidence>
<dbReference type="PRINTS" id="PR00765">
    <property type="entry name" value="CRBOXYPTASEA"/>
</dbReference>
<dbReference type="PANTHER" id="PTHR11705">
    <property type="entry name" value="PROTEASE FAMILY M14 CARBOXYPEPTIDASE A,B"/>
    <property type="match status" value="1"/>
</dbReference>
<feature type="domain" description="Peptidase M14" evidence="12">
    <location>
        <begin position="133"/>
        <end position="427"/>
    </location>
</feature>
<keyword evidence="4" id="KW-0645">Protease</keyword>
<feature type="chain" id="PRO_5034639579" evidence="11">
    <location>
        <begin position="19"/>
        <end position="429"/>
    </location>
</feature>
<keyword evidence="3 14" id="KW-0121">Carboxypeptidase</keyword>
<feature type="active site" description="Proton donor/acceptor" evidence="10">
    <location>
        <position position="393"/>
    </location>
</feature>
<dbReference type="InterPro" id="IPR000834">
    <property type="entry name" value="Peptidase_M14"/>
</dbReference>
<dbReference type="Pfam" id="PF00246">
    <property type="entry name" value="Peptidase_M14"/>
    <property type="match status" value="1"/>
</dbReference>
<evidence type="ECO:0000259" key="12">
    <source>
        <dbReference type="PROSITE" id="PS52035"/>
    </source>
</evidence>
<dbReference type="KEGG" id="hazt:108668912"/>
<evidence type="ECO:0000256" key="5">
    <source>
        <dbReference type="ARBA" id="ARBA00022723"/>
    </source>
</evidence>
<evidence type="ECO:0000256" key="9">
    <source>
        <dbReference type="ARBA" id="ARBA00023049"/>
    </source>
</evidence>
<dbReference type="GO" id="GO:0005615">
    <property type="term" value="C:extracellular space"/>
    <property type="evidence" value="ECO:0007669"/>
    <property type="project" value="TreeGrafter"/>
</dbReference>
<keyword evidence="8" id="KW-0862">Zinc</keyword>
<evidence type="ECO:0000256" key="4">
    <source>
        <dbReference type="ARBA" id="ARBA00022670"/>
    </source>
</evidence>
<dbReference type="GO" id="GO:0006508">
    <property type="term" value="P:proteolysis"/>
    <property type="evidence" value="ECO:0007669"/>
    <property type="project" value="UniProtKB-KW"/>
</dbReference>
<dbReference type="FunFam" id="3.40.630.10:FF:000084">
    <property type="entry name" value="Carboxypeptidase B2"/>
    <property type="match status" value="1"/>
</dbReference>
<protein>
    <submittedName>
        <fullName evidence="14">Carboxypeptidase B</fullName>
    </submittedName>
</protein>
<evidence type="ECO:0000313" key="13">
    <source>
        <dbReference type="Proteomes" id="UP000694843"/>
    </source>
</evidence>
<keyword evidence="7" id="KW-0378">Hydrolase</keyword>
<name>A0A8B7NDI0_HYAAZ</name>
<dbReference type="AlphaFoldDB" id="A0A8B7NDI0"/>
<keyword evidence="6 11" id="KW-0732">Signal</keyword>
<keyword evidence="13" id="KW-1185">Reference proteome</keyword>
<comment type="similarity">
    <text evidence="2 10">Belongs to the peptidase M14 family.</text>
</comment>
<dbReference type="RefSeq" id="XP_018011659.1">
    <property type="nucleotide sequence ID" value="XM_018156170.2"/>
</dbReference>
<proteinExistence type="inferred from homology"/>
<dbReference type="PROSITE" id="PS52035">
    <property type="entry name" value="PEPTIDASE_M14"/>
    <property type="match status" value="1"/>
</dbReference>
<keyword evidence="9" id="KW-0482">Metalloprotease</keyword>
<organism evidence="13 14">
    <name type="scientific">Hyalella azteca</name>
    <name type="common">Amphipod</name>
    <dbReference type="NCBI Taxonomy" id="294128"/>
    <lineage>
        <taxon>Eukaryota</taxon>
        <taxon>Metazoa</taxon>
        <taxon>Ecdysozoa</taxon>
        <taxon>Arthropoda</taxon>
        <taxon>Crustacea</taxon>
        <taxon>Multicrustacea</taxon>
        <taxon>Malacostraca</taxon>
        <taxon>Eumalacostraca</taxon>
        <taxon>Peracarida</taxon>
        <taxon>Amphipoda</taxon>
        <taxon>Senticaudata</taxon>
        <taxon>Talitrida</taxon>
        <taxon>Talitroidea</taxon>
        <taxon>Hyalellidae</taxon>
        <taxon>Hyalella</taxon>
    </lineage>
</organism>
<reference evidence="14" key="1">
    <citation type="submission" date="2025-08" db="UniProtKB">
        <authorList>
            <consortium name="RefSeq"/>
        </authorList>
    </citation>
    <scope>IDENTIFICATION</scope>
    <source>
        <tissue evidence="14">Whole organism</tissue>
    </source>
</reference>
<dbReference type="Proteomes" id="UP000694843">
    <property type="component" value="Unplaced"/>
</dbReference>
<keyword evidence="5" id="KW-0479">Metal-binding</keyword>
<gene>
    <name evidence="14" type="primary">LOC108668912</name>
</gene>
<dbReference type="CDD" id="cd03860">
    <property type="entry name" value="M14_CP_A-B_like"/>
    <property type="match status" value="1"/>
</dbReference>
<evidence type="ECO:0000256" key="7">
    <source>
        <dbReference type="ARBA" id="ARBA00022801"/>
    </source>
</evidence>
<evidence type="ECO:0000313" key="14">
    <source>
        <dbReference type="RefSeq" id="XP_018011659.1"/>
    </source>
</evidence>
<dbReference type="GeneID" id="108668912"/>
<evidence type="ECO:0000256" key="8">
    <source>
        <dbReference type="ARBA" id="ARBA00022833"/>
    </source>
</evidence>
<evidence type="ECO:0000256" key="1">
    <source>
        <dbReference type="ARBA" id="ARBA00001947"/>
    </source>
</evidence>
<dbReference type="OrthoDB" id="3626597at2759"/>
<dbReference type="SUPFAM" id="SSF53187">
    <property type="entry name" value="Zn-dependent exopeptidases"/>
    <property type="match status" value="1"/>
</dbReference>
<dbReference type="GO" id="GO:0004181">
    <property type="term" value="F:metallocarboxypeptidase activity"/>
    <property type="evidence" value="ECO:0007669"/>
    <property type="project" value="InterPro"/>
</dbReference>
<evidence type="ECO:0000256" key="11">
    <source>
        <dbReference type="SAM" id="SignalP"/>
    </source>
</evidence>
<evidence type="ECO:0000256" key="6">
    <source>
        <dbReference type="ARBA" id="ARBA00022729"/>
    </source>
</evidence>
<sequence length="429" mass="47452">MKMFVLMWLACFGSASHAATVGQVLTYRKLQGHQIVRISGDSLDTFLSEALKAIPSLDILHRHSVGETRARVAPTDKEAFHSLLAHSDLEHDVEVEDLSEYLRAHDLKQQRAASARLEETCDESGCPAPLKSSYMTFEQMERYMMDLASNNPARVQLTSIGKSFEGRDIWMVHVSPDGSRISDSDSASPGSVWIEGGLHAREWISPSSTLHLLHERVTACDSQCDLDYYFVPIANPDGYEYSRTTDRMWRKNRAVTTRSDCGGVDLNRNWDYKFGVGASSDPCSETYMGPAAFSEPETRALSNAMSKVDNLKLMITFHSFGQAVLYPWGWTNEPIEDKEQLVRAGNAFADAAMRITGKSYAVENSAGGLYFASGATDDWAKKVLNAPYSFTIELRDSGMNGFILDASEIGPTAREVVAGVSALISEIRK</sequence>
<dbReference type="Gene3D" id="3.40.630.10">
    <property type="entry name" value="Zn peptidases"/>
    <property type="match status" value="1"/>
</dbReference>
<feature type="signal peptide" evidence="11">
    <location>
        <begin position="1"/>
        <end position="18"/>
    </location>
</feature>
<evidence type="ECO:0000256" key="2">
    <source>
        <dbReference type="ARBA" id="ARBA00005988"/>
    </source>
</evidence>
<dbReference type="PANTHER" id="PTHR11705:SF143">
    <property type="entry name" value="SLL0236 PROTEIN"/>
    <property type="match status" value="1"/>
</dbReference>
<evidence type="ECO:0000256" key="10">
    <source>
        <dbReference type="PROSITE-ProRule" id="PRU01379"/>
    </source>
</evidence>
<dbReference type="GO" id="GO:0008270">
    <property type="term" value="F:zinc ion binding"/>
    <property type="evidence" value="ECO:0007669"/>
    <property type="project" value="InterPro"/>
</dbReference>
<dbReference type="OMA" id="GRMYKVG"/>